<dbReference type="SUPFAM" id="SSF158682">
    <property type="entry name" value="TerB-like"/>
    <property type="match status" value="1"/>
</dbReference>
<dbReference type="InterPro" id="IPR001623">
    <property type="entry name" value="DnaJ_domain"/>
</dbReference>
<feature type="domain" description="J" evidence="1">
    <location>
        <begin position="164"/>
        <end position="238"/>
    </location>
</feature>
<dbReference type="EMBL" id="FMVW01000002">
    <property type="protein sequence ID" value="SCZ31877.1"/>
    <property type="molecule type" value="Genomic_DNA"/>
</dbReference>
<protein>
    <submittedName>
        <fullName evidence="2">DnaJ like chaperone protein</fullName>
    </submittedName>
</protein>
<proteinExistence type="predicted"/>
<organism evidence="2 3">
    <name type="scientific">Afifella marina DSM 2698</name>
    <dbReference type="NCBI Taxonomy" id="1120955"/>
    <lineage>
        <taxon>Bacteria</taxon>
        <taxon>Pseudomonadati</taxon>
        <taxon>Pseudomonadota</taxon>
        <taxon>Alphaproteobacteria</taxon>
        <taxon>Hyphomicrobiales</taxon>
        <taxon>Afifellaceae</taxon>
        <taxon>Afifella</taxon>
    </lineage>
</organism>
<keyword evidence="3" id="KW-1185">Reference proteome</keyword>
<gene>
    <name evidence="2" type="ORF">SAMN03080610_01437</name>
</gene>
<dbReference type="SUPFAM" id="SSF46565">
    <property type="entry name" value="Chaperone J-domain"/>
    <property type="match status" value="1"/>
</dbReference>
<dbReference type="Pfam" id="PF05099">
    <property type="entry name" value="TerB"/>
    <property type="match status" value="1"/>
</dbReference>
<dbReference type="InterPro" id="IPR029024">
    <property type="entry name" value="TerB-like"/>
</dbReference>
<name>A0A1G5N370_AFIMA</name>
<reference evidence="2 3" key="1">
    <citation type="submission" date="2016-10" db="EMBL/GenBank/DDBJ databases">
        <authorList>
            <person name="de Groot N.N."/>
        </authorList>
    </citation>
    <scope>NUCLEOTIDE SEQUENCE [LARGE SCALE GENOMIC DNA]</scope>
    <source>
        <strain evidence="2 3">DSM 2698</strain>
    </source>
</reference>
<dbReference type="AlphaFoldDB" id="A0A1G5N370"/>
<dbReference type="Proteomes" id="UP000199347">
    <property type="component" value="Unassembled WGS sequence"/>
</dbReference>
<accession>A0A1G5N370</accession>
<dbReference type="OrthoDB" id="9782583at2"/>
<dbReference type="STRING" id="1120955.SAMN03080610_01437"/>
<evidence type="ECO:0000313" key="3">
    <source>
        <dbReference type="Proteomes" id="UP000199347"/>
    </source>
</evidence>
<dbReference type="CDD" id="cd07316">
    <property type="entry name" value="terB_like_DjlA"/>
    <property type="match status" value="1"/>
</dbReference>
<dbReference type="CDD" id="cd06257">
    <property type="entry name" value="DnaJ"/>
    <property type="match status" value="1"/>
</dbReference>
<dbReference type="RefSeq" id="WP_092811002.1">
    <property type="nucleotide sequence ID" value="NZ_FMVW01000002.1"/>
</dbReference>
<evidence type="ECO:0000259" key="1">
    <source>
        <dbReference type="PROSITE" id="PS50076"/>
    </source>
</evidence>
<dbReference type="PROSITE" id="PS50076">
    <property type="entry name" value="DNAJ_2"/>
    <property type="match status" value="1"/>
</dbReference>
<dbReference type="Gene3D" id="1.10.287.110">
    <property type="entry name" value="DnaJ domain"/>
    <property type="match status" value="1"/>
</dbReference>
<dbReference type="SMART" id="SM00271">
    <property type="entry name" value="DnaJ"/>
    <property type="match status" value="1"/>
</dbReference>
<dbReference type="Gene3D" id="1.10.3680.10">
    <property type="entry name" value="TerB-like"/>
    <property type="match status" value="1"/>
</dbReference>
<evidence type="ECO:0000313" key="2">
    <source>
        <dbReference type="EMBL" id="SCZ31877.1"/>
    </source>
</evidence>
<dbReference type="InterPro" id="IPR036869">
    <property type="entry name" value="J_dom_sf"/>
</dbReference>
<dbReference type="InterPro" id="IPR007791">
    <property type="entry name" value="DjlA_N"/>
</dbReference>
<sequence length="238" mass="26689">MSIWSRLSDFLDRTGTAIAGLRDVLLQLSGSDRRKEIAFTIAMIALSAKMAKADGIVSFEEIETFERLFTVPPADEKNVARIYRLASADIAGFEAYAQDAARLLQDDPAMLEDILDALFAIAKADGAVHQRELSYLERVAAIFGFEGRDFERIRARHVHMGQADPWLVLGADPSWDERKLRDRYRELVRENHPDRLIARNVPEEFVAIANDRLAAINAAWEEIGRGRSFASRGSAADQ</sequence>